<keyword evidence="5" id="KW-0812">Transmembrane</keyword>
<evidence type="ECO:0000256" key="3">
    <source>
        <dbReference type="ARBA" id="ARBA00022729"/>
    </source>
</evidence>
<name>A0A1F6M4W3_9BACT</name>
<proteinExistence type="inferred from homology"/>
<evidence type="ECO:0008006" key="8">
    <source>
        <dbReference type="Google" id="ProtNLM"/>
    </source>
</evidence>
<evidence type="ECO:0000313" key="6">
    <source>
        <dbReference type="EMBL" id="OGH66583.1"/>
    </source>
</evidence>
<organism evidence="6 7">
    <name type="scientific">Candidatus Magasanikbacteria bacterium RIFCSPHIGHO2_02_FULL_41_13</name>
    <dbReference type="NCBI Taxonomy" id="1798676"/>
    <lineage>
        <taxon>Bacteria</taxon>
        <taxon>Candidatus Magasanikiibacteriota</taxon>
    </lineage>
</organism>
<evidence type="ECO:0000256" key="4">
    <source>
        <dbReference type="RuleBase" id="RU003512"/>
    </source>
</evidence>
<evidence type="ECO:0000313" key="7">
    <source>
        <dbReference type="Proteomes" id="UP000178742"/>
    </source>
</evidence>
<dbReference type="EMBL" id="MFPX01000015">
    <property type="protein sequence ID" value="OGH66583.1"/>
    <property type="molecule type" value="Genomic_DNA"/>
</dbReference>
<dbReference type="GO" id="GO:0030001">
    <property type="term" value="P:metal ion transport"/>
    <property type="evidence" value="ECO:0007669"/>
    <property type="project" value="InterPro"/>
</dbReference>
<dbReference type="Gene3D" id="3.40.50.1980">
    <property type="entry name" value="Nitrogenase molybdenum iron protein domain"/>
    <property type="match status" value="2"/>
</dbReference>
<dbReference type="PRINTS" id="PR00691">
    <property type="entry name" value="ADHESINB"/>
</dbReference>
<keyword evidence="3" id="KW-0732">Signal</keyword>
<protein>
    <recommendedName>
        <fullName evidence="8">ABC transporter substrate-binding protein</fullName>
    </recommendedName>
</protein>
<keyword evidence="2 4" id="KW-0813">Transport</keyword>
<dbReference type="InterPro" id="IPR006127">
    <property type="entry name" value="ZnuA-like"/>
</dbReference>
<dbReference type="InterPro" id="IPR006129">
    <property type="entry name" value="AdhesinB"/>
</dbReference>
<dbReference type="Proteomes" id="UP000178742">
    <property type="component" value="Unassembled WGS sequence"/>
</dbReference>
<feature type="transmembrane region" description="Helical" evidence="5">
    <location>
        <begin position="6"/>
        <end position="23"/>
    </location>
</feature>
<evidence type="ECO:0000256" key="5">
    <source>
        <dbReference type="SAM" id="Phobius"/>
    </source>
</evidence>
<dbReference type="InterPro" id="IPR050492">
    <property type="entry name" value="Bact_metal-bind_prot9"/>
</dbReference>
<evidence type="ECO:0000256" key="1">
    <source>
        <dbReference type="ARBA" id="ARBA00011028"/>
    </source>
</evidence>
<accession>A0A1F6M4W3</accession>
<dbReference type="PRINTS" id="PR00690">
    <property type="entry name" value="ADHESNFAMILY"/>
</dbReference>
<dbReference type="STRING" id="1798676.A3B90_00930"/>
<keyword evidence="5" id="KW-0472">Membrane</keyword>
<dbReference type="PANTHER" id="PTHR42953">
    <property type="entry name" value="HIGH-AFFINITY ZINC UPTAKE SYSTEM PROTEIN ZNUA-RELATED"/>
    <property type="match status" value="1"/>
</dbReference>
<dbReference type="GO" id="GO:0007155">
    <property type="term" value="P:cell adhesion"/>
    <property type="evidence" value="ECO:0007669"/>
    <property type="project" value="InterPro"/>
</dbReference>
<comment type="caution">
    <text evidence="6">The sequence shown here is derived from an EMBL/GenBank/DDBJ whole genome shotgun (WGS) entry which is preliminary data.</text>
</comment>
<dbReference type="SUPFAM" id="SSF53807">
    <property type="entry name" value="Helical backbone' metal receptor"/>
    <property type="match status" value="1"/>
</dbReference>
<dbReference type="GO" id="GO:0046872">
    <property type="term" value="F:metal ion binding"/>
    <property type="evidence" value="ECO:0007669"/>
    <property type="project" value="InterPro"/>
</dbReference>
<reference evidence="6 7" key="1">
    <citation type="journal article" date="2016" name="Nat. Commun.">
        <title>Thousands of microbial genomes shed light on interconnected biogeochemical processes in an aquifer system.</title>
        <authorList>
            <person name="Anantharaman K."/>
            <person name="Brown C.T."/>
            <person name="Hug L.A."/>
            <person name="Sharon I."/>
            <person name="Castelle C.J."/>
            <person name="Probst A.J."/>
            <person name="Thomas B.C."/>
            <person name="Singh A."/>
            <person name="Wilkins M.J."/>
            <person name="Karaoz U."/>
            <person name="Brodie E.L."/>
            <person name="Williams K.H."/>
            <person name="Hubbard S.S."/>
            <person name="Banfield J.F."/>
        </authorList>
    </citation>
    <scope>NUCLEOTIDE SEQUENCE [LARGE SCALE GENOMIC DNA]</scope>
</reference>
<dbReference type="InterPro" id="IPR006128">
    <property type="entry name" value="Lipoprotein_PsaA-like"/>
</dbReference>
<dbReference type="PANTHER" id="PTHR42953:SF3">
    <property type="entry name" value="HIGH-AFFINITY ZINC UPTAKE SYSTEM PROTEIN ZNUA"/>
    <property type="match status" value="1"/>
</dbReference>
<gene>
    <name evidence="6" type="ORF">A3B90_00930</name>
</gene>
<dbReference type="Pfam" id="PF01297">
    <property type="entry name" value="ZnuA"/>
    <property type="match status" value="1"/>
</dbReference>
<comment type="similarity">
    <text evidence="1 4">Belongs to the bacterial solute-binding protein 9 family.</text>
</comment>
<dbReference type="AlphaFoldDB" id="A0A1F6M4W3"/>
<sequence length="307" mass="33956">MFKKIAGILIITFIIAASLYLLLEKKSIENQSAKSTAQSEKLDIAVSIYPLAYFTEKVGGDFVTIHLITPGGTEPHDYAPTPIDIITVESSRALVYNGAGVDAWADHVAPDLRKKGIPVLKMIDYLSGVSKESVDPHIWLDLILVKRQVENIVQLLTDLDPNHESIYKNNAAVYLGELSKLDDDYKNGLVNCRLKEIVSAHDAFAYLGSRYDFTIHPIAGISPEDEPSAAQLAALTELIRQKHIQTIFFENFVSPKLSETLARETKAKVAVLNPIEGLTSEESDAGKNYDILMRENLEALKKAMLCT</sequence>
<evidence type="ECO:0000256" key="2">
    <source>
        <dbReference type="ARBA" id="ARBA00022448"/>
    </source>
</evidence>
<keyword evidence="5" id="KW-1133">Transmembrane helix</keyword>